<feature type="compositionally biased region" description="Low complexity" evidence="2">
    <location>
        <begin position="1015"/>
        <end position="1040"/>
    </location>
</feature>
<feature type="region of interest" description="Disordered" evidence="2">
    <location>
        <begin position="502"/>
        <end position="587"/>
    </location>
</feature>
<dbReference type="EMBL" id="UIVT01000002">
    <property type="protein sequence ID" value="SVP91841.1"/>
    <property type="molecule type" value="Genomic_DNA"/>
</dbReference>
<dbReference type="GO" id="GO:0003697">
    <property type="term" value="F:single-stranded DNA binding"/>
    <property type="evidence" value="ECO:0007669"/>
    <property type="project" value="TreeGrafter"/>
</dbReference>
<feature type="compositionally biased region" description="Basic and acidic residues" evidence="2">
    <location>
        <begin position="569"/>
        <end position="584"/>
    </location>
</feature>
<feature type="region of interest" description="Disordered" evidence="2">
    <location>
        <begin position="253"/>
        <end position="311"/>
    </location>
</feature>
<dbReference type="PANTHER" id="PTHR15361">
    <property type="entry name" value="RAD51/NUKS-INTERACTING PROTEIN"/>
    <property type="match status" value="1"/>
</dbReference>
<feature type="chain" id="PRO_5017236209" evidence="3">
    <location>
        <begin position="24"/>
        <end position="1307"/>
    </location>
</feature>
<keyword evidence="1" id="KW-0175">Coiled coil</keyword>
<evidence type="ECO:0000256" key="1">
    <source>
        <dbReference type="SAM" id="Coils"/>
    </source>
</evidence>
<name>A0A3B0N6F0_THEAN</name>
<feature type="compositionally biased region" description="Pro residues" evidence="2">
    <location>
        <begin position="1244"/>
        <end position="1256"/>
    </location>
</feature>
<feature type="coiled-coil region" evidence="1">
    <location>
        <begin position="426"/>
        <end position="453"/>
    </location>
</feature>
<feature type="signal peptide" evidence="3">
    <location>
        <begin position="1"/>
        <end position="23"/>
    </location>
</feature>
<feature type="compositionally biased region" description="Acidic residues" evidence="2">
    <location>
        <begin position="522"/>
        <end position="546"/>
    </location>
</feature>
<reference evidence="4" key="1">
    <citation type="submission" date="2018-07" db="EMBL/GenBank/DDBJ databases">
        <authorList>
            <person name="Quirk P.G."/>
            <person name="Krulwich T.A."/>
        </authorList>
    </citation>
    <scope>NUCLEOTIDE SEQUENCE</scope>
    <source>
        <strain evidence="4">Anand</strain>
    </source>
</reference>
<feature type="compositionally biased region" description="Basic and acidic residues" evidence="2">
    <location>
        <begin position="261"/>
        <end position="278"/>
    </location>
</feature>
<evidence type="ECO:0000313" key="4">
    <source>
        <dbReference type="EMBL" id="SVP91841.1"/>
    </source>
</evidence>
<feature type="compositionally biased region" description="Basic and acidic residues" evidence="2">
    <location>
        <begin position="385"/>
        <end position="420"/>
    </location>
</feature>
<dbReference type="InterPro" id="IPR052003">
    <property type="entry name" value="HR_DNA-Binding_Protein"/>
</dbReference>
<keyword evidence="3" id="KW-0732">Signal</keyword>
<gene>
    <name evidence="4" type="ORF">TAT_000195800</name>
</gene>
<feature type="region of interest" description="Disordered" evidence="2">
    <location>
        <begin position="363"/>
        <end position="426"/>
    </location>
</feature>
<evidence type="ECO:0000256" key="3">
    <source>
        <dbReference type="SAM" id="SignalP"/>
    </source>
</evidence>
<dbReference type="GO" id="GO:0003690">
    <property type="term" value="F:double-stranded DNA binding"/>
    <property type="evidence" value="ECO:0007669"/>
    <property type="project" value="TreeGrafter"/>
</dbReference>
<dbReference type="GO" id="GO:0000724">
    <property type="term" value="P:double-strand break repair via homologous recombination"/>
    <property type="evidence" value="ECO:0007669"/>
    <property type="project" value="TreeGrafter"/>
</dbReference>
<feature type="compositionally biased region" description="Acidic residues" evidence="2">
    <location>
        <begin position="363"/>
        <end position="384"/>
    </location>
</feature>
<feature type="compositionally biased region" description="Pro residues" evidence="2">
    <location>
        <begin position="1218"/>
        <end position="1227"/>
    </location>
</feature>
<feature type="compositionally biased region" description="Low complexity" evidence="2">
    <location>
        <begin position="937"/>
        <end position="985"/>
    </location>
</feature>
<dbReference type="PANTHER" id="PTHR15361:SF5">
    <property type="entry name" value="C3H1-TYPE DOMAIN-CONTAINING PROTEIN"/>
    <property type="match status" value="1"/>
</dbReference>
<dbReference type="VEuPathDB" id="PiroplasmaDB:TA11950"/>
<evidence type="ECO:0000256" key="2">
    <source>
        <dbReference type="SAM" id="MobiDB-lite"/>
    </source>
</evidence>
<sequence length="1307" mass="153518">MINNIKYLIFVLIFRSCIFVASSNVLDISLPNLNFCAVQLEDLYGNILISTVVPDSSINITKVIDKHRLIWNSSSSDECLDEIKVYRSYGYDRLVFIVSVINDIKHVKFYIRQGYHWEEISMNDFDSSLDALFRTRLFELKTVLDIDTFMVQRQIFSGIPAYVFTPYNIFDVVLVHHREQVIWSSSQIHKKCIRIIVHGELDKPLLLQISILHDFDLNSSKQYYPSGRLTQQFNIMKLHLANEFLRGVRLARKRNKRSRMAQRDSQNKTGEDTQKDVEESSEQPSSPQNVLPTKYLRKRKSNTSGKEDFSEENELVDLIQIDHERIQKRREYHIKKMELEQKIDNLKNQLAVNNDMLELELKLDEEEEEEEEESSESEDDCQDCDYDKPDERTTSHENKDDDADKGSHSHEDKAEQTKEKPKNKKVQKIEKILNSKYRELAKLEKRLDNINSLDLTGFYEILNAVNIKRDLLGKIKAIKFVTVQMEELLELEKYICDSEPIDWIPSPFKKTGEEDKDKETSETDTSEEDEDEDDDDNEDDDDDNDNDKDKDGTDGGNGDGRSGDTNQIEPHDSVEFADKPEEKNPKHKIIQKLERQVILKRKTLKRLYKVLRPLEDELYQHGIEEFSKIKDKIDTLNSKIERLQYSVFQFKEVIKILKKFSHNESDKQLKKVRRDKIEDLKKRKQVYSNQLAELQAELEKLEEENSDETNSGEIDGILKREMEDKKKKEIEIERKRMYRGIDSLHFDINHYKNLIKFEKEKTKGNKNAKLSKIRKYETILEARQKLLKQKEKDLLEFEARFRKSITPSSDRQYLQPPEPVKSIRKVAEYHKGRPSIFKQPQVFDLNNFRLEKVFQQPDRPRAWSSRFTVPLPYATPYIRAQQQQQQPQPQVQHIQQPYHPYQHPYQPIPEPQQQQPVLEPDVVTISISDDSDEDAVQETQTQTQPQYQPQVQHIQQPYKHGQSQPFQPYQPPQQLQQPYQLGQPQPFRPYQPQVVSQEGMTYPQQPIHPQPRYPHPQQFQSYQPYQYQPQQSTQPQYQQQLHSLESGAFTPYQHQQPEIYQPNIPQNDQPKQQTTVEESRRHLPPKKRIRIEPQPNQSEMEHVSEPEPQPNQSETETGEQEPEPQPNQSEMEHVSEPEPQPNQSEMEHVSEPEPQPNQSETETGEQEPEPQPNQSETETGEQEPEPQPNQSETETGEQEPSQQSRSAPQRRTQAYTFPVPPTIPRPPASLQTPHAFENRENPSDQPPEPPIGPYPNKPSGRKQYVEEKYYKNTQLGWVRINKGQFTHLLNKYDYQKAMGLDPFDINF</sequence>
<proteinExistence type="predicted"/>
<feature type="compositionally biased region" description="Polar residues" evidence="2">
    <location>
        <begin position="1052"/>
        <end position="1076"/>
    </location>
</feature>
<feature type="compositionally biased region" description="Polar residues" evidence="2">
    <location>
        <begin position="1198"/>
        <end position="1215"/>
    </location>
</feature>
<dbReference type="GO" id="GO:0036297">
    <property type="term" value="P:interstrand cross-link repair"/>
    <property type="evidence" value="ECO:0007669"/>
    <property type="project" value="TreeGrafter"/>
</dbReference>
<feature type="compositionally biased region" description="Polar residues" evidence="2">
    <location>
        <begin position="993"/>
        <end position="1004"/>
    </location>
</feature>
<feature type="coiled-coil region" evidence="1">
    <location>
        <begin position="677"/>
        <end position="711"/>
    </location>
</feature>
<accession>A0A3B0N6F0</accession>
<protein>
    <submittedName>
        <fullName evidence="4">Uncharacterized protein</fullName>
    </submittedName>
</protein>
<feature type="region of interest" description="Disordered" evidence="2">
    <location>
        <begin position="929"/>
        <end position="1265"/>
    </location>
</feature>
<feature type="coiled-coil region" evidence="1">
    <location>
        <begin position="773"/>
        <end position="800"/>
    </location>
</feature>
<feature type="compositionally biased region" description="Basic and acidic residues" evidence="2">
    <location>
        <begin position="510"/>
        <end position="521"/>
    </location>
</feature>
<organism evidence="4">
    <name type="scientific">Theileria annulata</name>
    <dbReference type="NCBI Taxonomy" id="5874"/>
    <lineage>
        <taxon>Eukaryota</taxon>
        <taxon>Sar</taxon>
        <taxon>Alveolata</taxon>
        <taxon>Apicomplexa</taxon>
        <taxon>Aconoidasida</taxon>
        <taxon>Piroplasmida</taxon>
        <taxon>Theileriidae</taxon>
        <taxon>Theileria</taxon>
    </lineage>
</organism>